<dbReference type="InterPro" id="IPR036876">
    <property type="entry name" value="UVR_dom_sf"/>
</dbReference>
<keyword evidence="14" id="KW-0175">Coiled coil</keyword>
<comment type="domain">
    <text evidence="12">The beta-hairpin motif is involved in DNA binding.</text>
</comment>
<evidence type="ECO:0000256" key="12">
    <source>
        <dbReference type="HAMAP-Rule" id="MF_00204"/>
    </source>
</evidence>
<evidence type="ECO:0000259" key="17">
    <source>
        <dbReference type="PROSITE" id="PS51194"/>
    </source>
</evidence>
<dbReference type="PROSITE" id="PS51194">
    <property type="entry name" value="HELICASE_CTER"/>
    <property type="match status" value="1"/>
</dbReference>
<keyword evidence="8 12" id="KW-0267">Excision nuclease</keyword>
<evidence type="ECO:0000256" key="11">
    <source>
        <dbReference type="ARBA" id="ARBA00029504"/>
    </source>
</evidence>
<evidence type="ECO:0000256" key="10">
    <source>
        <dbReference type="ARBA" id="ARBA00026033"/>
    </source>
</evidence>
<keyword evidence="5 12" id="KW-0227">DNA damage</keyword>
<feature type="domain" description="Helicase C-terminal" evidence="17">
    <location>
        <begin position="437"/>
        <end position="600"/>
    </location>
</feature>
<dbReference type="SUPFAM" id="SSF46600">
    <property type="entry name" value="C-terminal UvrC-binding domain of UvrB"/>
    <property type="match status" value="1"/>
</dbReference>
<feature type="domain" description="UVR" evidence="15">
    <location>
        <begin position="625"/>
        <end position="660"/>
    </location>
</feature>
<organism evidence="18 19">
    <name type="scientific">Spiroplasma cantharicola</name>
    <dbReference type="NCBI Taxonomy" id="362837"/>
    <lineage>
        <taxon>Bacteria</taxon>
        <taxon>Bacillati</taxon>
        <taxon>Mycoplasmatota</taxon>
        <taxon>Mollicutes</taxon>
        <taxon>Entomoplasmatales</taxon>
        <taxon>Spiroplasmataceae</taxon>
        <taxon>Spiroplasma</taxon>
    </lineage>
</organism>
<dbReference type="GO" id="GO:0016887">
    <property type="term" value="F:ATP hydrolysis activity"/>
    <property type="evidence" value="ECO:0007669"/>
    <property type="project" value="InterPro"/>
</dbReference>
<dbReference type="Pfam" id="PF00271">
    <property type="entry name" value="Helicase_C"/>
    <property type="match status" value="1"/>
</dbReference>
<comment type="similarity">
    <text evidence="2 12 13">Belongs to the UvrB family.</text>
</comment>
<dbReference type="PANTHER" id="PTHR24029">
    <property type="entry name" value="UVRABC SYSTEM PROTEIN B"/>
    <property type="match status" value="1"/>
</dbReference>
<comment type="subcellular location">
    <subcellularLocation>
        <location evidence="1 12 13">Cytoplasm</location>
    </subcellularLocation>
</comment>
<dbReference type="InterPro" id="IPR004807">
    <property type="entry name" value="UvrB"/>
</dbReference>
<gene>
    <name evidence="12 18" type="primary">uvrB</name>
    <name evidence="18" type="ORF">SCANT_v1c00650</name>
</gene>
<evidence type="ECO:0000256" key="2">
    <source>
        <dbReference type="ARBA" id="ARBA00008533"/>
    </source>
</evidence>
<keyword evidence="4 12" id="KW-0547">Nucleotide-binding</keyword>
<sequence length="661" mass="76037">MESTNQKFSLVTEYKPDGDQPKAIEKLIHGLKNNVKHQVLMGATGTGKTFTMANVIQEMNKPTLVLAHNKTLAMQLYIELKELFPNNRVEYYVSNFDFYQPEAYIPSRDLYIDKDAKRNNDLEMMRLSSMNALMIRRDTIVVASVACIYATQDPKEYGDVFFELEVGQLLSKKELLTFLVQTGYTRDETDLSMGYFSAKGDVIRIAPSWTDKYHIRISMFGDEIEAIEMIDVLNNTVLEKIRMFTVYPAAAYVTNFDKMKLVVENIGKELNQRVQWFQDQKKFIEADRLMKRTKYDMETMSEFGICSGIENYSPHLDFRSPGTPPFTLIDYFGDDFLTIIDESHMMIPQLNAMYNTDRSRKETLVEHGFRLPSAIDNRPLKFEEFAGKLKNVIYTSATPGPYELDLVDNDVIEQIIRPTGLVDPQIEIRSTVNQMNDIVDEINKVVAKKQKVFITAITIRISEDITTYLQSRNLKVAYLHSELKTLERNQVLTDLRKGVYDVIVGVNLLREGLDIPEVSLVCILDADKQGFLRNTRSLIQTIGRAARNSEGRVIFYADSTSPAMKEAIEETDRRRNIQQEYNKLHGITPTTIIKKITDIISDSNIRNKVDELKKLKKKEKEKKKEDLISDLRKQMLTAAKEQNYEKAAELRDLILELQAEG</sequence>
<dbReference type="Pfam" id="PF17757">
    <property type="entry name" value="UvrB_inter"/>
    <property type="match status" value="1"/>
</dbReference>
<dbReference type="SMART" id="SM00487">
    <property type="entry name" value="DEXDc"/>
    <property type="match status" value="1"/>
</dbReference>
<dbReference type="InterPro" id="IPR006935">
    <property type="entry name" value="Helicase/UvrB_N"/>
</dbReference>
<dbReference type="NCBIfam" id="NF003673">
    <property type="entry name" value="PRK05298.1"/>
    <property type="match status" value="1"/>
</dbReference>
<dbReference type="GO" id="GO:0009381">
    <property type="term" value="F:excinuclease ABC activity"/>
    <property type="evidence" value="ECO:0007669"/>
    <property type="project" value="UniProtKB-UniRule"/>
</dbReference>
<keyword evidence="12 13" id="KW-0742">SOS response</keyword>
<dbReference type="GO" id="GO:0006289">
    <property type="term" value="P:nucleotide-excision repair"/>
    <property type="evidence" value="ECO:0007669"/>
    <property type="project" value="UniProtKB-UniRule"/>
</dbReference>
<dbReference type="HAMAP" id="MF_00204">
    <property type="entry name" value="UvrB"/>
    <property type="match status" value="1"/>
</dbReference>
<evidence type="ECO:0000313" key="18">
    <source>
        <dbReference type="EMBL" id="ALD65975.1"/>
    </source>
</evidence>
<evidence type="ECO:0000256" key="8">
    <source>
        <dbReference type="ARBA" id="ARBA00022881"/>
    </source>
</evidence>
<dbReference type="STRING" id="362837.SCANT_v1c00650"/>
<dbReference type="RefSeq" id="WP_053945754.1">
    <property type="nucleotide sequence ID" value="NZ_CP012622.1"/>
</dbReference>
<keyword evidence="6 12" id="KW-0228">DNA excision</keyword>
<reference evidence="18 19" key="1">
    <citation type="journal article" date="2015" name="Genome Announc.">
        <title>Complete Genome Sequence of Spiroplasma cantharicola CC-1T (DSM 21588), a Bacterium Isolated from Soldier Beetle (Cantharis carolinus).</title>
        <authorList>
            <person name="Lo W.S."/>
            <person name="Liu P.Y."/>
            <person name="Kuo C.H."/>
        </authorList>
    </citation>
    <scope>NUCLEOTIDE SEQUENCE [LARGE SCALE GENOMIC DNA]</scope>
    <source>
        <strain evidence="18 19">CC-1</strain>
    </source>
</reference>
<dbReference type="Gene3D" id="4.10.860.10">
    <property type="entry name" value="UVR domain"/>
    <property type="match status" value="1"/>
</dbReference>
<dbReference type="InterPro" id="IPR027417">
    <property type="entry name" value="P-loop_NTPase"/>
</dbReference>
<keyword evidence="3 12" id="KW-0963">Cytoplasm</keyword>
<comment type="function">
    <text evidence="12">The UvrABC repair system catalyzes the recognition and processing of DNA lesions. A damage recognition complex composed of 2 UvrA and 2 UvrB subunits scans DNA for abnormalities. Upon binding of the UvrA(2)B(2) complex to a putative damaged site, the DNA wraps around one UvrB monomer. DNA wrap is dependent on ATP binding by UvrB and probably causes local melting of the DNA helix, facilitating insertion of UvrB beta-hairpin between the DNA strands. Then UvrB probes one DNA strand for the presence of a lesion. If a lesion is found the UvrA subunits dissociate and the UvrB-DNA preincision complex is formed. This complex is subsequently bound by UvrC and the second UvrB is released. If no lesion is found, the DNA wraps around the other UvrB subunit that will check the other stand for damage.</text>
</comment>
<evidence type="ECO:0000256" key="1">
    <source>
        <dbReference type="ARBA" id="ARBA00004496"/>
    </source>
</evidence>
<evidence type="ECO:0000259" key="15">
    <source>
        <dbReference type="PROSITE" id="PS50151"/>
    </source>
</evidence>
<feature type="binding site" evidence="12">
    <location>
        <begin position="42"/>
        <end position="49"/>
    </location>
    <ligand>
        <name>ATP</name>
        <dbReference type="ChEBI" id="CHEBI:30616"/>
    </ligand>
</feature>
<dbReference type="NCBIfam" id="TIGR00631">
    <property type="entry name" value="uvrb"/>
    <property type="match status" value="1"/>
</dbReference>
<dbReference type="PATRIC" id="fig|362837.3.peg.65"/>
<evidence type="ECO:0000256" key="5">
    <source>
        <dbReference type="ARBA" id="ARBA00022763"/>
    </source>
</evidence>
<dbReference type="GO" id="GO:0005737">
    <property type="term" value="C:cytoplasm"/>
    <property type="evidence" value="ECO:0007669"/>
    <property type="project" value="UniProtKB-SubCell"/>
</dbReference>
<dbReference type="InterPro" id="IPR041471">
    <property type="entry name" value="UvrB_inter"/>
</dbReference>
<protein>
    <recommendedName>
        <fullName evidence="11 12">UvrABC system protein B</fullName>
        <shortName evidence="12">Protein UvrB</shortName>
    </recommendedName>
    <alternativeName>
        <fullName evidence="12">Excinuclease ABC subunit B</fullName>
    </alternativeName>
</protein>
<keyword evidence="19" id="KW-1185">Reference proteome</keyword>
<dbReference type="InterPro" id="IPR001650">
    <property type="entry name" value="Helicase_C-like"/>
</dbReference>
<evidence type="ECO:0000256" key="6">
    <source>
        <dbReference type="ARBA" id="ARBA00022769"/>
    </source>
</evidence>
<evidence type="ECO:0000256" key="14">
    <source>
        <dbReference type="SAM" id="Coils"/>
    </source>
</evidence>
<dbReference type="CDD" id="cd17916">
    <property type="entry name" value="DEXHc_UvrB"/>
    <property type="match status" value="1"/>
</dbReference>
<dbReference type="EMBL" id="CP012622">
    <property type="protein sequence ID" value="ALD65975.1"/>
    <property type="molecule type" value="Genomic_DNA"/>
</dbReference>
<keyword evidence="9 12" id="KW-0234">DNA repair</keyword>
<evidence type="ECO:0000259" key="16">
    <source>
        <dbReference type="PROSITE" id="PS51192"/>
    </source>
</evidence>
<dbReference type="SMART" id="SM00490">
    <property type="entry name" value="HELICc"/>
    <property type="match status" value="1"/>
</dbReference>
<accession>A0A0M4K0J7</accession>
<feature type="short sequence motif" description="Beta-hairpin" evidence="12">
    <location>
        <begin position="95"/>
        <end position="118"/>
    </location>
</feature>
<dbReference type="InterPro" id="IPR001943">
    <property type="entry name" value="UVR_dom"/>
</dbReference>
<evidence type="ECO:0000256" key="7">
    <source>
        <dbReference type="ARBA" id="ARBA00022840"/>
    </source>
</evidence>
<keyword evidence="7 12" id="KW-0067">ATP-binding</keyword>
<dbReference type="GO" id="GO:0005524">
    <property type="term" value="F:ATP binding"/>
    <property type="evidence" value="ECO:0007669"/>
    <property type="project" value="UniProtKB-UniRule"/>
</dbReference>
<name>A0A0M4K0J7_9MOLU</name>
<evidence type="ECO:0000256" key="9">
    <source>
        <dbReference type="ARBA" id="ARBA00023204"/>
    </source>
</evidence>
<dbReference type="Pfam" id="PF12344">
    <property type="entry name" value="UvrB"/>
    <property type="match status" value="1"/>
</dbReference>
<dbReference type="PANTHER" id="PTHR24029:SF0">
    <property type="entry name" value="UVRABC SYSTEM PROTEIN B"/>
    <property type="match status" value="1"/>
</dbReference>
<dbReference type="InterPro" id="IPR014001">
    <property type="entry name" value="Helicase_ATP-bd"/>
</dbReference>
<dbReference type="PROSITE" id="PS51192">
    <property type="entry name" value="HELICASE_ATP_BIND_1"/>
    <property type="match status" value="1"/>
</dbReference>
<dbReference type="AlphaFoldDB" id="A0A0M4K0J7"/>
<evidence type="ECO:0000313" key="19">
    <source>
        <dbReference type="Proteomes" id="UP000063919"/>
    </source>
</evidence>
<dbReference type="Proteomes" id="UP000063919">
    <property type="component" value="Chromosome"/>
</dbReference>
<dbReference type="Pfam" id="PF02151">
    <property type="entry name" value="UVR"/>
    <property type="match status" value="1"/>
</dbReference>
<dbReference type="PROSITE" id="PS50151">
    <property type="entry name" value="UVR"/>
    <property type="match status" value="1"/>
</dbReference>
<dbReference type="InterPro" id="IPR024759">
    <property type="entry name" value="UvrB_YAD/RRR_dom"/>
</dbReference>
<feature type="domain" description="Helicase ATP-binding" evidence="16">
    <location>
        <begin position="29"/>
        <end position="218"/>
    </location>
</feature>
<dbReference type="GO" id="GO:0003677">
    <property type="term" value="F:DNA binding"/>
    <property type="evidence" value="ECO:0007669"/>
    <property type="project" value="UniProtKB-UniRule"/>
</dbReference>
<proteinExistence type="inferred from homology"/>
<dbReference type="Gene3D" id="3.40.50.300">
    <property type="entry name" value="P-loop containing nucleotide triphosphate hydrolases"/>
    <property type="match status" value="3"/>
</dbReference>
<dbReference type="GO" id="GO:0009432">
    <property type="term" value="P:SOS response"/>
    <property type="evidence" value="ECO:0007669"/>
    <property type="project" value="UniProtKB-UniRule"/>
</dbReference>
<dbReference type="OrthoDB" id="9806651at2"/>
<dbReference type="SUPFAM" id="SSF52540">
    <property type="entry name" value="P-loop containing nucleoside triphosphate hydrolases"/>
    <property type="match status" value="2"/>
</dbReference>
<evidence type="ECO:0000256" key="3">
    <source>
        <dbReference type="ARBA" id="ARBA00022490"/>
    </source>
</evidence>
<dbReference type="GO" id="GO:0009380">
    <property type="term" value="C:excinuclease repair complex"/>
    <property type="evidence" value="ECO:0007669"/>
    <property type="project" value="InterPro"/>
</dbReference>
<dbReference type="CDD" id="cd18790">
    <property type="entry name" value="SF2_C_UvrB"/>
    <property type="match status" value="1"/>
</dbReference>
<feature type="coiled-coil region" evidence="14">
    <location>
        <begin position="602"/>
        <end position="660"/>
    </location>
</feature>
<dbReference type="KEGG" id="scj:SCANT_v1c00650"/>
<evidence type="ECO:0000256" key="13">
    <source>
        <dbReference type="RuleBase" id="RU003587"/>
    </source>
</evidence>
<comment type="subunit">
    <text evidence="10 12 13">Forms a heterotetramer with UvrA during the search for lesions. Interacts with UvrC in an incision complex.</text>
</comment>
<dbReference type="Pfam" id="PF04851">
    <property type="entry name" value="ResIII"/>
    <property type="match status" value="1"/>
</dbReference>
<evidence type="ECO:0000256" key="4">
    <source>
        <dbReference type="ARBA" id="ARBA00022741"/>
    </source>
</evidence>